<reference evidence="1 2" key="1">
    <citation type="journal article" date="2013" name="Antonie Van Leeuwenhoek">
        <title>Dongia rigui sp. nov., isolated from freshwater of a large wetland in Korea.</title>
        <authorList>
            <person name="Baik K.S."/>
            <person name="Hwang Y.M."/>
            <person name="Choi J.S."/>
            <person name="Kwon J."/>
            <person name="Seong C.N."/>
        </authorList>
    </citation>
    <scope>NUCLEOTIDE SEQUENCE [LARGE SCALE GENOMIC DNA]</scope>
    <source>
        <strain evidence="1 2">04SU4-P</strain>
    </source>
</reference>
<evidence type="ECO:0000313" key="2">
    <source>
        <dbReference type="Proteomes" id="UP001271769"/>
    </source>
</evidence>
<gene>
    <name evidence="1" type="ORF">SMD31_04485</name>
</gene>
<keyword evidence="2" id="KW-1185">Reference proteome</keyword>
<proteinExistence type="predicted"/>
<dbReference type="Proteomes" id="UP001271769">
    <property type="component" value="Unassembled WGS sequence"/>
</dbReference>
<dbReference type="InterPro" id="IPR035919">
    <property type="entry name" value="EAL_sf"/>
</dbReference>
<organism evidence="1 2">
    <name type="scientific">Dongia rigui</name>
    <dbReference type="NCBI Taxonomy" id="940149"/>
    <lineage>
        <taxon>Bacteria</taxon>
        <taxon>Pseudomonadati</taxon>
        <taxon>Pseudomonadota</taxon>
        <taxon>Alphaproteobacteria</taxon>
        <taxon>Rhodospirillales</taxon>
        <taxon>Dongiaceae</taxon>
        <taxon>Dongia</taxon>
    </lineage>
</organism>
<evidence type="ECO:0000313" key="1">
    <source>
        <dbReference type="EMBL" id="MDY0871160.1"/>
    </source>
</evidence>
<dbReference type="RefSeq" id="WP_320499526.1">
    <property type="nucleotide sequence ID" value="NZ_JAXCLX010000001.1"/>
</dbReference>
<sequence>MNERAKDGRTTTDEELLVDYAERLERHRAGRRAVQIHLSQLRPYNQRPHHIRIVKQVLEPLVQRFEAGIYQLWNNDVIALTKGASEDDIDTYVRHVKQMFKDDPLFSLPPSPSRRPPAFATWFDIETEWEQFVGAARGHMEDRRKASAQAAAAAKSGSLDDGRGQLISPAVLEKLEKAIISADLANVLRRQQVFAIIPGAKPAPILTELFFSMPFLAQTVTPGYNVTADKWLFQHLARVLDARMLALMPRQDYQPMLKNASLNLSLATLLTQEFLDFDRATNNKDRGPLAIELPAIDFYSEPEDFFFARDFLKERGYKIILDQVKYQQLPQLDRDQLNVDLIKVIWTPALYDECENSQLERMQAAVERFGRERIILCRVDSEQGLEIGGKLGISLFQGRLLDAMAQGKAPAA</sequence>
<dbReference type="SUPFAM" id="SSF141868">
    <property type="entry name" value="EAL domain-like"/>
    <property type="match status" value="1"/>
</dbReference>
<accession>A0ABU5DW43</accession>
<comment type="caution">
    <text evidence="1">The sequence shown here is derived from an EMBL/GenBank/DDBJ whole genome shotgun (WGS) entry which is preliminary data.</text>
</comment>
<protein>
    <recommendedName>
        <fullName evidence="3">EAL domain-containing protein</fullName>
    </recommendedName>
</protein>
<evidence type="ECO:0008006" key="3">
    <source>
        <dbReference type="Google" id="ProtNLM"/>
    </source>
</evidence>
<dbReference type="Gene3D" id="3.20.20.450">
    <property type="entry name" value="EAL domain"/>
    <property type="match status" value="1"/>
</dbReference>
<dbReference type="EMBL" id="JAXCLX010000001">
    <property type="protein sequence ID" value="MDY0871160.1"/>
    <property type="molecule type" value="Genomic_DNA"/>
</dbReference>
<name>A0ABU5DW43_9PROT</name>